<evidence type="ECO:0000313" key="7">
    <source>
        <dbReference type="EMBL" id="KAF2546761.1"/>
    </source>
</evidence>
<keyword evidence="4" id="KW-0653">Protein transport</keyword>
<feature type="domain" description="IBB" evidence="6">
    <location>
        <begin position="1"/>
        <end position="58"/>
    </location>
</feature>
<dbReference type="PROSITE" id="PS51214">
    <property type="entry name" value="IBB"/>
    <property type="match status" value="1"/>
</dbReference>
<dbReference type="GO" id="GO:0005829">
    <property type="term" value="C:cytosol"/>
    <property type="evidence" value="ECO:0007669"/>
    <property type="project" value="TreeGrafter"/>
</dbReference>
<evidence type="ECO:0000256" key="1">
    <source>
        <dbReference type="ARBA" id="ARBA00010394"/>
    </source>
</evidence>
<dbReference type="PANTHER" id="PTHR43725:SF8">
    <property type="entry name" value="CHLOROPLAST STEM-LOOP BINDING PROTEIN OF 41 KDA B, CHLOROPLASTIC"/>
    <property type="match status" value="1"/>
</dbReference>
<dbReference type="AlphaFoldDB" id="A0A8S9GKG0"/>
<evidence type="ECO:0000256" key="2">
    <source>
        <dbReference type="ARBA" id="ARBA00022448"/>
    </source>
</evidence>
<keyword evidence="2 5" id="KW-0813">Transport</keyword>
<keyword evidence="3" id="KW-0677">Repeat</keyword>
<evidence type="ECO:0000256" key="5">
    <source>
        <dbReference type="PROSITE-ProRule" id="PRU00561"/>
    </source>
</evidence>
<dbReference type="GO" id="GO:0005996">
    <property type="term" value="P:monosaccharide metabolic process"/>
    <property type="evidence" value="ECO:0007669"/>
    <property type="project" value="TreeGrafter"/>
</dbReference>
<dbReference type="FunFam" id="1.20.5.690:FF:000002">
    <property type="entry name" value="Importin subunit alpha"/>
    <property type="match status" value="1"/>
</dbReference>
<dbReference type="EMBL" id="QGKY02001925">
    <property type="protein sequence ID" value="KAF2546761.1"/>
    <property type="molecule type" value="Genomic_DNA"/>
</dbReference>
<organism evidence="7">
    <name type="scientific">Brassica cretica</name>
    <name type="common">Mustard</name>
    <dbReference type="NCBI Taxonomy" id="69181"/>
    <lineage>
        <taxon>Eukaryota</taxon>
        <taxon>Viridiplantae</taxon>
        <taxon>Streptophyta</taxon>
        <taxon>Embryophyta</taxon>
        <taxon>Tracheophyta</taxon>
        <taxon>Spermatophyta</taxon>
        <taxon>Magnoliopsida</taxon>
        <taxon>eudicotyledons</taxon>
        <taxon>Gunneridae</taxon>
        <taxon>Pentapetalae</taxon>
        <taxon>rosids</taxon>
        <taxon>malvids</taxon>
        <taxon>Brassicales</taxon>
        <taxon>Brassicaceae</taxon>
        <taxon>Brassiceae</taxon>
        <taxon>Brassica</taxon>
    </lineage>
</organism>
<dbReference type="GO" id="GO:0006606">
    <property type="term" value="P:protein import into nucleus"/>
    <property type="evidence" value="ECO:0007669"/>
    <property type="project" value="InterPro"/>
</dbReference>
<evidence type="ECO:0000256" key="3">
    <source>
        <dbReference type="ARBA" id="ARBA00022737"/>
    </source>
</evidence>
<accession>A0A8S9GKG0</accession>
<dbReference type="PANTHER" id="PTHR43725">
    <property type="entry name" value="UDP-GLUCOSE 4-EPIMERASE"/>
    <property type="match status" value="1"/>
</dbReference>
<dbReference type="GO" id="GO:0061608">
    <property type="term" value="F:nuclear import signal receptor activity"/>
    <property type="evidence" value="ECO:0007669"/>
    <property type="project" value="InterPro"/>
</dbReference>
<name>A0A8S9GKG0_BRACR</name>
<sequence>MSLRPSTRAELRKKIYKTGVDADEARRRREDNLVEIRKNKREDSLLKKRREGMMLQQQQQPLGAGLDALQSAAAVEKRCKRKVNQPKGALYVSASSEKKILIVGGTRFIQAPCQRGTSGREAEEVEPIIDALPELEQYIYCSSAGVYLKSGTLPHYEVDAVDPKSRHKGKLETESFLQSKGVNWTSISPVYTYGPLNYNPVEEWFFHRLKAGRPIPVPNSGRDPDLTTRSR</sequence>
<protein>
    <recommendedName>
        <fullName evidence="6">IBB domain-containing protein</fullName>
    </recommendedName>
</protein>
<evidence type="ECO:0000256" key="4">
    <source>
        <dbReference type="ARBA" id="ARBA00022927"/>
    </source>
</evidence>
<comment type="similarity">
    <text evidence="1">Belongs to the importin alpha family.</text>
</comment>
<dbReference type="InterPro" id="IPR002652">
    <property type="entry name" value="Importin-a_IBB"/>
</dbReference>
<dbReference type="Gene3D" id="3.40.50.720">
    <property type="entry name" value="NAD(P)-binding Rossmann-like Domain"/>
    <property type="match status" value="1"/>
</dbReference>
<comment type="caution">
    <text evidence="7">The sequence shown here is derived from an EMBL/GenBank/DDBJ whole genome shotgun (WGS) entry which is preliminary data.</text>
</comment>
<dbReference type="InterPro" id="IPR016024">
    <property type="entry name" value="ARM-type_fold"/>
</dbReference>
<dbReference type="SUPFAM" id="SSF48371">
    <property type="entry name" value="ARM repeat"/>
    <property type="match status" value="1"/>
</dbReference>
<dbReference type="SUPFAM" id="SSF51735">
    <property type="entry name" value="NAD(P)-binding Rossmann-fold domains"/>
    <property type="match status" value="1"/>
</dbReference>
<dbReference type="Pfam" id="PF01749">
    <property type="entry name" value="IBB"/>
    <property type="match status" value="1"/>
</dbReference>
<proteinExistence type="inferred from homology"/>
<reference evidence="7" key="1">
    <citation type="submission" date="2019-12" db="EMBL/GenBank/DDBJ databases">
        <title>Genome sequencing and annotation of Brassica cretica.</title>
        <authorList>
            <person name="Studholme D.J."/>
            <person name="Sarris P.F."/>
        </authorList>
    </citation>
    <scope>NUCLEOTIDE SEQUENCE</scope>
    <source>
        <strain evidence="7">PFS-102/07</strain>
        <tissue evidence="7">Leaf</tissue>
    </source>
</reference>
<dbReference type="GO" id="GO:0003978">
    <property type="term" value="F:UDP-glucose 4-epimerase activity"/>
    <property type="evidence" value="ECO:0007669"/>
    <property type="project" value="TreeGrafter"/>
</dbReference>
<dbReference type="InterPro" id="IPR036975">
    <property type="entry name" value="Importin-a_IBB_sf"/>
</dbReference>
<evidence type="ECO:0000259" key="6">
    <source>
        <dbReference type="PROSITE" id="PS51214"/>
    </source>
</evidence>
<dbReference type="Gene3D" id="1.20.5.690">
    <property type="entry name" value="Importin-alpha, importin-beta-binding domain"/>
    <property type="match status" value="1"/>
</dbReference>
<dbReference type="InterPro" id="IPR036291">
    <property type="entry name" value="NAD(P)-bd_dom_sf"/>
</dbReference>
<gene>
    <name evidence="7" type="ORF">F2Q70_00019638</name>
</gene>